<name>A0AAE1AJC6_9GAST</name>
<evidence type="ECO:0000313" key="2">
    <source>
        <dbReference type="Proteomes" id="UP001283361"/>
    </source>
</evidence>
<comment type="caution">
    <text evidence="1">The sequence shown here is derived from an EMBL/GenBank/DDBJ whole genome shotgun (WGS) entry which is preliminary data.</text>
</comment>
<accession>A0AAE1AJC6</accession>
<dbReference type="AlphaFoldDB" id="A0AAE1AJC6"/>
<gene>
    <name evidence="1" type="ORF">RRG08_030245</name>
</gene>
<dbReference type="EMBL" id="JAWDGP010001755">
    <property type="protein sequence ID" value="KAK3788545.1"/>
    <property type="molecule type" value="Genomic_DNA"/>
</dbReference>
<dbReference type="Proteomes" id="UP001283361">
    <property type="component" value="Unassembled WGS sequence"/>
</dbReference>
<protein>
    <submittedName>
        <fullName evidence="1">Uncharacterized protein</fullName>
    </submittedName>
</protein>
<keyword evidence="2" id="KW-1185">Reference proteome</keyword>
<sequence>MGHPIVLTIHQIQRSSLVSSRLFRVKIQAYIVLSRLHYQILPTKDRTGWRSARRSHSWCSLPRQAF</sequence>
<proteinExistence type="predicted"/>
<evidence type="ECO:0000313" key="1">
    <source>
        <dbReference type="EMBL" id="KAK3788545.1"/>
    </source>
</evidence>
<reference evidence="1" key="1">
    <citation type="journal article" date="2023" name="G3 (Bethesda)">
        <title>A reference genome for the long-term kleptoplast-retaining sea slug Elysia crispata morphotype clarki.</title>
        <authorList>
            <person name="Eastman K.E."/>
            <person name="Pendleton A.L."/>
            <person name="Shaikh M.A."/>
            <person name="Suttiyut T."/>
            <person name="Ogas R."/>
            <person name="Tomko P."/>
            <person name="Gavelis G."/>
            <person name="Widhalm J.R."/>
            <person name="Wisecaver J.H."/>
        </authorList>
    </citation>
    <scope>NUCLEOTIDE SEQUENCE</scope>
    <source>
        <strain evidence="1">ECLA1</strain>
    </source>
</reference>
<organism evidence="1 2">
    <name type="scientific">Elysia crispata</name>
    <name type="common">lettuce slug</name>
    <dbReference type="NCBI Taxonomy" id="231223"/>
    <lineage>
        <taxon>Eukaryota</taxon>
        <taxon>Metazoa</taxon>
        <taxon>Spiralia</taxon>
        <taxon>Lophotrochozoa</taxon>
        <taxon>Mollusca</taxon>
        <taxon>Gastropoda</taxon>
        <taxon>Heterobranchia</taxon>
        <taxon>Euthyneura</taxon>
        <taxon>Panpulmonata</taxon>
        <taxon>Sacoglossa</taxon>
        <taxon>Placobranchoidea</taxon>
        <taxon>Plakobranchidae</taxon>
        <taxon>Elysia</taxon>
    </lineage>
</organism>